<dbReference type="EMBL" id="BAABKZ010000001">
    <property type="protein sequence ID" value="GAA5086100.1"/>
    <property type="molecule type" value="Genomic_DNA"/>
</dbReference>
<protein>
    <recommendedName>
        <fullName evidence="5">Anti-sigma factor</fullName>
    </recommendedName>
</protein>
<feature type="compositionally biased region" description="Low complexity" evidence="1">
    <location>
        <begin position="67"/>
        <end position="83"/>
    </location>
</feature>
<name>A0ABP9LZ27_9MICO</name>
<reference evidence="4" key="1">
    <citation type="journal article" date="2019" name="Int. J. Syst. Evol. Microbiol.">
        <title>The Global Catalogue of Microorganisms (GCM) 10K type strain sequencing project: providing services to taxonomists for standard genome sequencing and annotation.</title>
        <authorList>
            <consortium name="The Broad Institute Genomics Platform"/>
            <consortium name="The Broad Institute Genome Sequencing Center for Infectious Disease"/>
            <person name="Wu L."/>
            <person name="Ma J."/>
        </authorList>
    </citation>
    <scope>NUCLEOTIDE SEQUENCE [LARGE SCALE GENOMIC DNA]</scope>
    <source>
        <strain evidence="4">JCM 18959</strain>
    </source>
</reference>
<dbReference type="RefSeq" id="WP_194412445.1">
    <property type="nucleotide sequence ID" value="NZ_BAABKZ010000001.1"/>
</dbReference>
<keyword evidence="2" id="KW-1133">Transmembrane helix</keyword>
<evidence type="ECO:0008006" key="5">
    <source>
        <dbReference type="Google" id="ProtNLM"/>
    </source>
</evidence>
<organism evidence="3 4">
    <name type="scientific">Microbacterium yannicii</name>
    <dbReference type="NCBI Taxonomy" id="671622"/>
    <lineage>
        <taxon>Bacteria</taxon>
        <taxon>Bacillati</taxon>
        <taxon>Actinomycetota</taxon>
        <taxon>Actinomycetes</taxon>
        <taxon>Micrococcales</taxon>
        <taxon>Microbacteriaceae</taxon>
        <taxon>Microbacterium</taxon>
    </lineage>
</organism>
<accession>A0ABP9LZ27</accession>
<feature type="compositionally biased region" description="Basic and acidic residues" evidence="1">
    <location>
        <begin position="28"/>
        <end position="44"/>
    </location>
</feature>
<keyword evidence="2" id="KW-0472">Membrane</keyword>
<sequence>MLDDAEAEELRRLGARFYAPDPAVPLTDSEKQRLHHLEAQKREQLAQPAATSTEDRPTELSTEYQQTVPAPTVSTTETSTTSSRANRLRGTTLLVAAACLIVGGALGWLVAQGTVGQPSAASQTEGLPPELLRPATEEDALDVVDDTIDPGSTRFVATIDGVDVYLGTSRGQSQVCVLAYRAGIPTSIGCSPWSAGSSMGSGITEDLTIAVGTDAYPDSDAERIPLSESATAIRGPLGP</sequence>
<keyword evidence="2" id="KW-0812">Transmembrane</keyword>
<feature type="transmembrane region" description="Helical" evidence="2">
    <location>
        <begin position="92"/>
        <end position="111"/>
    </location>
</feature>
<keyword evidence="4" id="KW-1185">Reference proteome</keyword>
<evidence type="ECO:0000313" key="4">
    <source>
        <dbReference type="Proteomes" id="UP001501407"/>
    </source>
</evidence>
<gene>
    <name evidence="3" type="ORF">GCM10025760_05740</name>
</gene>
<evidence type="ECO:0000313" key="3">
    <source>
        <dbReference type="EMBL" id="GAA5086100.1"/>
    </source>
</evidence>
<evidence type="ECO:0000256" key="1">
    <source>
        <dbReference type="SAM" id="MobiDB-lite"/>
    </source>
</evidence>
<feature type="region of interest" description="Disordered" evidence="1">
    <location>
        <begin position="19"/>
        <end position="85"/>
    </location>
</feature>
<dbReference type="Proteomes" id="UP001501407">
    <property type="component" value="Unassembled WGS sequence"/>
</dbReference>
<comment type="caution">
    <text evidence="3">The sequence shown here is derived from an EMBL/GenBank/DDBJ whole genome shotgun (WGS) entry which is preliminary data.</text>
</comment>
<evidence type="ECO:0000256" key="2">
    <source>
        <dbReference type="SAM" id="Phobius"/>
    </source>
</evidence>
<proteinExistence type="predicted"/>